<proteinExistence type="predicted"/>
<evidence type="ECO:0008006" key="3">
    <source>
        <dbReference type="Google" id="ProtNLM"/>
    </source>
</evidence>
<protein>
    <recommendedName>
        <fullName evidence="3">DDE Tnp4 domain-containing protein</fullName>
    </recommendedName>
</protein>
<dbReference type="AlphaFoldDB" id="A0A922SC09"/>
<dbReference type="Proteomes" id="UP000814243">
    <property type="component" value="Unassembled WGS sequence"/>
</dbReference>
<gene>
    <name evidence="1" type="ORF">HF086_007419</name>
</gene>
<dbReference type="EMBL" id="JACEFF010000736">
    <property type="protein sequence ID" value="KAH9632030.1"/>
    <property type="molecule type" value="Genomic_DNA"/>
</dbReference>
<organism evidence="1 2">
    <name type="scientific">Spodoptera exigua</name>
    <name type="common">Beet armyworm</name>
    <name type="synonym">Noctua fulgens</name>
    <dbReference type="NCBI Taxonomy" id="7107"/>
    <lineage>
        <taxon>Eukaryota</taxon>
        <taxon>Metazoa</taxon>
        <taxon>Ecdysozoa</taxon>
        <taxon>Arthropoda</taxon>
        <taxon>Hexapoda</taxon>
        <taxon>Insecta</taxon>
        <taxon>Pterygota</taxon>
        <taxon>Neoptera</taxon>
        <taxon>Endopterygota</taxon>
        <taxon>Lepidoptera</taxon>
        <taxon>Glossata</taxon>
        <taxon>Ditrysia</taxon>
        <taxon>Noctuoidea</taxon>
        <taxon>Noctuidae</taxon>
        <taxon>Amphipyrinae</taxon>
        <taxon>Spodoptera</taxon>
    </lineage>
</organism>
<evidence type="ECO:0000313" key="2">
    <source>
        <dbReference type="Proteomes" id="UP000814243"/>
    </source>
</evidence>
<sequence length="152" mass="17751">MNGLLNETDFNNFYRENDVFILDRGFRDCMDSLHEKGYIGHMPETREDGQSQLSTLDANRSRCVTINRWVLEAVNGRFKRDFKIFRHEYFNGGCRHLMADFKIAAALLNAFTPPFAENIHAEQFVSIIYERLFLRNTVAALVMEHNLNRRGS</sequence>
<evidence type="ECO:0000313" key="1">
    <source>
        <dbReference type="EMBL" id="KAH9632030.1"/>
    </source>
</evidence>
<accession>A0A922SC09</accession>
<name>A0A922SC09_SPOEX</name>
<reference evidence="1" key="1">
    <citation type="journal article" date="2021" name="G3 (Bethesda)">
        <title>Genome and transcriptome analysis of the beet armyworm Spodoptera exigua reveals targets for pest control. .</title>
        <authorList>
            <person name="Simon S."/>
            <person name="Breeschoten T."/>
            <person name="Jansen H.J."/>
            <person name="Dirks R.P."/>
            <person name="Schranz M.E."/>
            <person name="Ros V.I.D."/>
        </authorList>
    </citation>
    <scope>NUCLEOTIDE SEQUENCE</scope>
    <source>
        <strain evidence="1">TB_SE_WUR_2020</strain>
    </source>
</reference>
<comment type="caution">
    <text evidence="1">The sequence shown here is derived from an EMBL/GenBank/DDBJ whole genome shotgun (WGS) entry which is preliminary data.</text>
</comment>